<feature type="domain" description="Formyl transferase N-terminal" evidence="7">
    <location>
        <begin position="10"/>
        <end position="121"/>
    </location>
</feature>
<sequence length="888" mass="95972">MTQAGVRPYRVTVLISGSGSNLQALLDATSAADRLLADCKVTAVISSRSDAYGLTRARSTKPTPTPAEAFPLLRWKKLPGNEQKSRQDWEHQLAQKIVDTRPDVVVLAGWMLILGPDFLRQLVRNWDERDEATTTTTTDDNETPCVDPTGERVGAGLATPGHSPYTTTAESLLRGSPIPIINLHPALPGQFPGAHAIKDAYESYLAGKITSTGLMIHRVIPELDAGEPVIVREVPIREGDSLEQLEQRIHEVEHEAIVHAVRKVVDLCRTERILLEFVPRLESPSKDPSSTQGFFSRSDPCEARSSPFERPTPRTSRDSSAFSSSAPPARGDARAALDYVSIAACFCVSLSERNELDRAIVRMARGTRSHSRSRPINRHRGNYSASSSSSSASAAGRSSSPYGSASPSDGSSTSDDEKKNRFRDRRKRSYHSLAGTRQRRPRAGIGRRIYDSEDSGKAGTSDQPSDDPGSGPRQRKRPSLLVLILGLLIALVLLMLAFLALKKYLSSSSPSSSSSSPSDSGESSSVVVTETVNLSGGGIATITVTESGGSAPSSSSPPASSPASGKPGGGGKKEEGALVLPGASRNNIGIGFLPDYKTQTMAGLTKGLGIKSSFYGWYAQLPKSGAWDGAQLLSQMDDIKACKCIFQPAVMPTNGWAGLTASDDSQAKAIAAVMKKFTDEGIEVWLRFGAWYTTDGTYQGGVEDFKAAWTVVAKAVADNDKVKMFYTPNVAGSLNDYVHWYPDDPASVDYLGIGKQRALPPYLGMSAFLIVPLFRADYYPRSASESFLEHVQPLYDKYCKDGSTLFAMGETGTGWEATIEERIAWLDQLTSAETAKAMPHYVGIAWFNYDKEQEFRLWIEGDDKVNGAMKDWLQKSNIKASGATAGNA</sequence>
<keyword evidence="6" id="KW-1133">Transmembrane helix</keyword>
<reference evidence="8 9" key="1">
    <citation type="submission" date="2020-11" db="EMBL/GenBank/DDBJ databases">
        <title>Kefir isolates.</title>
        <authorList>
            <person name="Marcisauskas S."/>
            <person name="Kim Y."/>
            <person name="Blasche S."/>
        </authorList>
    </citation>
    <scope>NUCLEOTIDE SEQUENCE [LARGE SCALE GENOMIC DNA]</scope>
    <source>
        <strain evidence="8 9">KR</strain>
    </source>
</reference>
<dbReference type="PANTHER" id="PTHR43369">
    <property type="entry name" value="PHOSPHORIBOSYLGLYCINAMIDE FORMYLTRANSFERASE"/>
    <property type="match status" value="1"/>
</dbReference>
<protein>
    <recommendedName>
        <fullName evidence="2">phosphoribosylglycinamide formyltransferase 1</fullName>
        <ecNumber evidence="2">2.1.2.2</ecNumber>
    </recommendedName>
</protein>
<dbReference type="Gene3D" id="3.40.50.170">
    <property type="entry name" value="Formyl transferase, N-terminal domain"/>
    <property type="match status" value="1"/>
</dbReference>
<feature type="compositionally biased region" description="Basic residues" evidence="5">
    <location>
        <begin position="420"/>
        <end position="430"/>
    </location>
</feature>
<evidence type="ECO:0000256" key="2">
    <source>
        <dbReference type="ARBA" id="ARBA00012254"/>
    </source>
</evidence>
<keyword evidence="6" id="KW-0812">Transmembrane</keyword>
<feature type="compositionally biased region" description="Basic residues" evidence="5">
    <location>
        <begin position="365"/>
        <end position="381"/>
    </location>
</feature>
<name>A0A9P7B4H4_RHOMI</name>
<feature type="compositionally biased region" description="Low complexity" evidence="5">
    <location>
        <begin position="318"/>
        <end position="330"/>
    </location>
</feature>
<dbReference type="AlphaFoldDB" id="A0A9P7B4H4"/>
<feature type="region of interest" description="Disordered" evidence="5">
    <location>
        <begin position="364"/>
        <end position="475"/>
    </location>
</feature>
<evidence type="ECO:0000259" key="7">
    <source>
        <dbReference type="Pfam" id="PF00551"/>
    </source>
</evidence>
<feature type="region of interest" description="Disordered" evidence="5">
    <location>
        <begin position="282"/>
        <end position="330"/>
    </location>
</feature>
<comment type="pathway">
    <text evidence="1">Purine metabolism; IMP biosynthesis via de novo pathway; N(2)-formyl-N(1)-(5-phospho-D-ribosyl)glycinamide from N(1)-(5-phospho-D-ribosyl)glycinamide (10-formyl THF route): step 1/1.</text>
</comment>
<evidence type="ECO:0000256" key="4">
    <source>
        <dbReference type="ARBA" id="ARBA00022755"/>
    </source>
</evidence>
<dbReference type="PANTHER" id="PTHR43369:SF2">
    <property type="entry name" value="PHOSPHORIBOSYLGLYCINAMIDE FORMYLTRANSFERASE"/>
    <property type="match status" value="1"/>
</dbReference>
<dbReference type="GO" id="GO:0006189">
    <property type="term" value="P:'de novo' IMP biosynthetic process"/>
    <property type="evidence" value="ECO:0007669"/>
    <property type="project" value="TreeGrafter"/>
</dbReference>
<evidence type="ECO:0000313" key="9">
    <source>
        <dbReference type="Proteomes" id="UP000777482"/>
    </source>
</evidence>
<feature type="compositionally biased region" description="Low complexity" evidence="5">
    <location>
        <begin position="384"/>
        <end position="413"/>
    </location>
</feature>
<feature type="region of interest" description="Disordered" evidence="5">
    <location>
        <begin position="543"/>
        <end position="577"/>
    </location>
</feature>
<keyword evidence="9" id="KW-1185">Reference proteome</keyword>
<comment type="caution">
    <text evidence="8">The sequence shown here is derived from an EMBL/GenBank/DDBJ whole genome shotgun (WGS) entry which is preliminary data.</text>
</comment>
<keyword evidence="3" id="KW-0808">Transferase</keyword>
<dbReference type="SUPFAM" id="SSF53328">
    <property type="entry name" value="Formyltransferase"/>
    <property type="match status" value="2"/>
</dbReference>
<feature type="region of interest" description="Disordered" evidence="5">
    <location>
        <begin position="508"/>
        <end position="527"/>
    </location>
</feature>
<keyword evidence="4" id="KW-0658">Purine biosynthesis</keyword>
<evidence type="ECO:0000256" key="5">
    <source>
        <dbReference type="SAM" id="MobiDB-lite"/>
    </source>
</evidence>
<evidence type="ECO:0000256" key="1">
    <source>
        <dbReference type="ARBA" id="ARBA00005054"/>
    </source>
</evidence>
<feature type="compositionally biased region" description="Low complexity" evidence="5">
    <location>
        <begin position="546"/>
        <end position="565"/>
    </location>
</feature>
<organism evidence="8 9">
    <name type="scientific">Rhodotorula mucilaginosa</name>
    <name type="common">Yeast</name>
    <name type="synonym">Rhodotorula rubra</name>
    <dbReference type="NCBI Taxonomy" id="5537"/>
    <lineage>
        <taxon>Eukaryota</taxon>
        <taxon>Fungi</taxon>
        <taxon>Dikarya</taxon>
        <taxon>Basidiomycota</taxon>
        <taxon>Pucciniomycotina</taxon>
        <taxon>Microbotryomycetes</taxon>
        <taxon>Sporidiobolales</taxon>
        <taxon>Sporidiobolaceae</taxon>
        <taxon>Rhodotorula</taxon>
    </lineage>
</organism>
<dbReference type="Pfam" id="PF00551">
    <property type="entry name" value="Formyl_trans_N"/>
    <property type="match status" value="2"/>
</dbReference>
<keyword evidence="6" id="KW-0472">Membrane</keyword>
<evidence type="ECO:0000256" key="3">
    <source>
        <dbReference type="ARBA" id="ARBA00022679"/>
    </source>
</evidence>
<accession>A0A9P7B4H4</accession>
<dbReference type="InterPro" id="IPR017853">
    <property type="entry name" value="GH"/>
</dbReference>
<feature type="compositionally biased region" description="Low complexity" evidence="5">
    <location>
        <begin position="508"/>
        <end position="525"/>
    </location>
</feature>
<feature type="domain" description="Formyl transferase N-terminal" evidence="7">
    <location>
        <begin position="172"/>
        <end position="261"/>
    </location>
</feature>
<dbReference type="OrthoDB" id="428177at2759"/>
<dbReference type="Proteomes" id="UP000777482">
    <property type="component" value="Unassembled WGS sequence"/>
</dbReference>
<feature type="compositionally biased region" description="Polar residues" evidence="5">
    <location>
        <begin position="286"/>
        <end position="295"/>
    </location>
</feature>
<dbReference type="InterPro" id="IPR036477">
    <property type="entry name" value="Formyl_transf_N_sf"/>
</dbReference>
<feature type="transmembrane region" description="Helical" evidence="6">
    <location>
        <begin position="480"/>
        <end position="501"/>
    </location>
</feature>
<dbReference type="InterPro" id="IPR002376">
    <property type="entry name" value="Formyl_transf_N"/>
</dbReference>
<gene>
    <name evidence="8" type="ORF">C6P46_005260</name>
</gene>
<dbReference type="Gene3D" id="3.20.20.80">
    <property type="entry name" value="Glycosidases"/>
    <property type="match status" value="1"/>
</dbReference>
<dbReference type="GO" id="GO:0005737">
    <property type="term" value="C:cytoplasm"/>
    <property type="evidence" value="ECO:0007669"/>
    <property type="project" value="TreeGrafter"/>
</dbReference>
<dbReference type="GO" id="GO:0004644">
    <property type="term" value="F:phosphoribosylglycinamide formyltransferase activity"/>
    <property type="evidence" value="ECO:0007669"/>
    <property type="project" value="UniProtKB-EC"/>
</dbReference>
<dbReference type="EMBL" id="PUHQ01000056">
    <property type="protein sequence ID" value="KAG0659207.1"/>
    <property type="molecule type" value="Genomic_DNA"/>
</dbReference>
<proteinExistence type="predicted"/>
<evidence type="ECO:0000313" key="8">
    <source>
        <dbReference type="EMBL" id="KAG0659207.1"/>
    </source>
</evidence>
<dbReference type="SUPFAM" id="SSF51445">
    <property type="entry name" value="(Trans)glycosidases"/>
    <property type="match status" value="1"/>
</dbReference>
<evidence type="ECO:0000256" key="6">
    <source>
        <dbReference type="SAM" id="Phobius"/>
    </source>
</evidence>
<dbReference type="EC" id="2.1.2.2" evidence="2"/>